<keyword evidence="4 8" id="KW-0378">Hydrolase</keyword>
<dbReference type="KEGG" id="vin:AKJ08_2745"/>
<evidence type="ECO:0000313" key="9">
    <source>
        <dbReference type="Proteomes" id="UP000055590"/>
    </source>
</evidence>
<dbReference type="Gene3D" id="3.90.79.10">
    <property type="entry name" value="Nucleoside Triphosphate Pyrophosphohydrolase"/>
    <property type="match status" value="1"/>
</dbReference>
<dbReference type="PROSITE" id="PS00893">
    <property type="entry name" value="NUDIX_BOX"/>
    <property type="match status" value="1"/>
</dbReference>
<dbReference type="GO" id="GO:0010945">
    <property type="term" value="F:coenzyme A diphosphatase activity"/>
    <property type="evidence" value="ECO:0007669"/>
    <property type="project" value="InterPro"/>
</dbReference>
<evidence type="ECO:0000256" key="6">
    <source>
        <dbReference type="ARBA" id="ARBA00023211"/>
    </source>
</evidence>
<dbReference type="SUPFAM" id="SSF55811">
    <property type="entry name" value="Nudix"/>
    <property type="match status" value="1"/>
</dbReference>
<evidence type="ECO:0000313" key="8">
    <source>
        <dbReference type="EMBL" id="AKU92358.1"/>
    </source>
</evidence>
<dbReference type="InterPro" id="IPR015797">
    <property type="entry name" value="NUDIX_hydrolase-like_dom_sf"/>
</dbReference>
<keyword evidence="3" id="KW-0479">Metal-binding</keyword>
<dbReference type="Pfam" id="PF00293">
    <property type="entry name" value="NUDIX"/>
    <property type="match status" value="1"/>
</dbReference>
<keyword evidence="6" id="KW-0464">Manganese</keyword>
<dbReference type="PANTHER" id="PTHR12992">
    <property type="entry name" value="NUDIX HYDROLASE"/>
    <property type="match status" value="1"/>
</dbReference>
<name>A0A0K1PFP7_9BACT</name>
<keyword evidence="9" id="KW-1185">Reference proteome</keyword>
<dbReference type="STRING" id="1391653.AKJ08_2745"/>
<comment type="cofactor">
    <cofactor evidence="1">
        <name>Mn(2+)</name>
        <dbReference type="ChEBI" id="CHEBI:29035"/>
    </cofactor>
</comment>
<evidence type="ECO:0000256" key="2">
    <source>
        <dbReference type="ARBA" id="ARBA00001946"/>
    </source>
</evidence>
<gene>
    <name evidence="8" type="ORF">AKJ08_2745</name>
</gene>
<sequence length="206" mass="22451">MSEEAGVASIRAALAGREVGVLTERGLSVEGLRPASVLVPVYEDAQGAGIVLLRRSDHLGKHAGQIAFPGGGREPGETELDCALREAREEVGIDPERVEILGRLDRYPTITGYLVSPFVARLDWPHRLEPDPEEVAAILYAPVARLIAPGTLRVAEASRSHPVNFFALDDEVIWGATARMLRQLLELALGRPLVPSGEVPWEKVRW</sequence>
<dbReference type="Proteomes" id="UP000055590">
    <property type="component" value="Chromosome"/>
</dbReference>
<feature type="domain" description="Nudix hydrolase" evidence="7">
    <location>
        <begin position="32"/>
        <end position="167"/>
    </location>
</feature>
<dbReference type="PROSITE" id="PS51462">
    <property type="entry name" value="NUDIX"/>
    <property type="match status" value="1"/>
</dbReference>
<dbReference type="GO" id="GO:0046872">
    <property type="term" value="F:metal ion binding"/>
    <property type="evidence" value="ECO:0007669"/>
    <property type="project" value="UniProtKB-KW"/>
</dbReference>
<evidence type="ECO:0000259" key="7">
    <source>
        <dbReference type="PROSITE" id="PS51462"/>
    </source>
</evidence>
<dbReference type="InterPro" id="IPR020084">
    <property type="entry name" value="NUDIX_hydrolase_CS"/>
</dbReference>
<reference evidence="8 9" key="1">
    <citation type="submission" date="2015-08" db="EMBL/GenBank/DDBJ databases">
        <authorList>
            <person name="Babu N.S."/>
            <person name="Beckwith C.J."/>
            <person name="Beseler K.G."/>
            <person name="Brison A."/>
            <person name="Carone J.V."/>
            <person name="Caskin T.P."/>
            <person name="Diamond M."/>
            <person name="Durham M.E."/>
            <person name="Foxe J.M."/>
            <person name="Go M."/>
            <person name="Henderson B.A."/>
            <person name="Jones I.B."/>
            <person name="McGettigan J.A."/>
            <person name="Micheletti S.J."/>
            <person name="Nasrallah M.E."/>
            <person name="Ortiz D."/>
            <person name="Piller C.R."/>
            <person name="Privatt S.R."/>
            <person name="Schneider S.L."/>
            <person name="Sharp S."/>
            <person name="Smith T.C."/>
            <person name="Stanton J.D."/>
            <person name="Ullery H.E."/>
            <person name="Wilson R.J."/>
            <person name="Serrano M.G."/>
            <person name="Buck G."/>
            <person name="Lee V."/>
            <person name="Wang Y."/>
            <person name="Carvalho R."/>
            <person name="Voegtly L."/>
            <person name="Shi R."/>
            <person name="Duckworth R."/>
            <person name="Johnson A."/>
            <person name="Loviza R."/>
            <person name="Walstead R."/>
            <person name="Shah Z."/>
            <person name="Kiflezghi M."/>
            <person name="Wade K."/>
            <person name="Ball S.L."/>
            <person name="Bradley K.W."/>
            <person name="Asai D.J."/>
            <person name="Bowman C.A."/>
            <person name="Russell D.A."/>
            <person name="Pope W.H."/>
            <person name="Jacobs-Sera D."/>
            <person name="Hendrix R.W."/>
            <person name="Hatfull G.F."/>
        </authorList>
    </citation>
    <scope>NUCLEOTIDE SEQUENCE [LARGE SCALE GENOMIC DNA]</scope>
    <source>
        <strain evidence="8 9">DSM 27710</strain>
    </source>
</reference>
<organism evidence="8 9">
    <name type="scientific">Vulgatibacter incomptus</name>
    <dbReference type="NCBI Taxonomy" id="1391653"/>
    <lineage>
        <taxon>Bacteria</taxon>
        <taxon>Pseudomonadati</taxon>
        <taxon>Myxococcota</taxon>
        <taxon>Myxococcia</taxon>
        <taxon>Myxococcales</taxon>
        <taxon>Cystobacterineae</taxon>
        <taxon>Vulgatibacteraceae</taxon>
        <taxon>Vulgatibacter</taxon>
    </lineage>
</organism>
<comment type="cofactor">
    <cofactor evidence="2">
        <name>Mg(2+)</name>
        <dbReference type="ChEBI" id="CHEBI:18420"/>
    </cofactor>
</comment>
<dbReference type="PATRIC" id="fig|1391653.3.peg.2856"/>
<dbReference type="RefSeq" id="WP_082343162.1">
    <property type="nucleotide sequence ID" value="NZ_CP012332.1"/>
</dbReference>
<dbReference type="AlphaFoldDB" id="A0A0K1PFP7"/>
<dbReference type="OrthoDB" id="9802805at2"/>
<dbReference type="PANTHER" id="PTHR12992:SF11">
    <property type="entry name" value="MITOCHONDRIAL COENZYME A DIPHOSPHATASE NUDT8"/>
    <property type="match status" value="1"/>
</dbReference>
<proteinExistence type="predicted"/>
<evidence type="ECO:0000256" key="4">
    <source>
        <dbReference type="ARBA" id="ARBA00022801"/>
    </source>
</evidence>
<dbReference type="InterPro" id="IPR000086">
    <property type="entry name" value="NUDIX_hydrolase_dom"/>
</dbReference>
<protein>
    <submittedName>
        <fullName evidence="8">Putative nudix hydrolase YeaB</fullName>
    </submittedName>
</protein>
<keyword evidence="5" id="KW-0460">Magnesium</keyword>
<dbReference type="CDD" id="cd03426">
    <property type="entry name" value="NUDIX_CoAse_Nudt7"/>
    <property type="match status" value="1"/>
</dbReference>
<dbReference type="InterPro" id="IPR045121">
    <property type="entry name" value="CoAse"/>
</dbReference>
<dbReference type="EMBL" id="CP012332">
    <property type="protein sequence ID" value="AKU92358.1"/>
    <property type="molecule type" value="Genomic_DNA"/>
</dbReference>
<accession>A0A0K1PFP7</accession>
<evidence type="ECO:0000256" key="1">
    <source>
        <dbReference type="ARBA" id="ARBA00001936"/>
    </source>
</evidence>
<evidence type="ECO:0000256" key="3">
    <source>
        <dbReference type="ARBA" id="ARBA00022723"/>
    </source>
</evidence>
<evidence type="ECO:0000256" key="5">
    <source>
        <dbReference type="ARBA" id="ARBA00022842"/>
    </source>
</evidence>